<accession>G4NZ68</accession>
<reference evidence="1 2" key="1">
    <citation type="journal article" date="2012" name="J. Bacteriol.">
        <title>Whole-genome sequences of Bacillus subtilis and close relatives.</title>
        <authorList>
            <person name="Earl A.M."/>
            <person name="Eppinger M."/>
            <person name="Fricke W.F."/>
            <person name="Rosovitz M.J."/>
            <person name="Rasko D.A."/>
            <person name="Daugherty S."/>
            <person name="Losick R."/>
            <person name="Kolter R."/>
            <person name="Ravel J."/>
        </authorList>
    </citation>
    <scope>NUCLEOTIDE SEQUENCE [LARGE SCALE GENOMIC DNA]</scope>
    <source>
        <strain evidence="2">DSM 15029 / JCM 12233 / NBRC 101239 / NRRL B-23049 / TU-B-10</strain>
    </source>
</reference>
<keyword evidence="2" id="KW-1185">Reference proteome</keyword>
<dbReference type="STRING" id="1052585.GYO_3163"/>
<dbReference type="AlphaFoldDB" id="G4NZ68"/>
<proteinExistence type="predicted"/>
<sequence>MFHDFILAKAGYSDNSSFTSFLKEIKKLMTTLSFIAKRERLYQASLSLFLLR</sequence>
<evidence type="ECO:0000313" key="2">
    <source>
        <dbReference type="Proteomes" id="UP000002651"/>
    </source>
</evidence>
<dbReference type="KEGG" id="bst:GYO_3163"/>
<evidence type="ECO:0000313" key="1">
    <source>
        <dbReference type="EMBL" id="AEP87765.1"/>
    </source>
</evidence>
<organism evidence="1 2">
    <name type="scientific">Bacillus spizizenii (strain DSM 15029 / JCM 12233 / NBRC 101239 / NRRL B-23049 / TU-B-10)</name>
    <name type="common">Bacillus subtilis subsp. spizizenii</name>
    <dbReference type="NCBI Taxonomy" id="1052585"/>
    <lineage>
        <taxon>Bacteria</taxon>
        <taxon>Bacillati</taxon>
        <taxon>Bacillota</taxon>
        <taxon>Bacilli</taxon>
        <taxon>Bacillales</taxon>
        <taxon>Bacillaceae</taxon>
        <taxon>Bacillus</taxon>
    </lineage>
</organism>
<dbReference type="EMBL" id="CP002905">
    <property type="protein sequence ID" value="AEP87765.1"/>
    <property type="molecule type" value="Genomic_DNA"/>
</dbReference>
<gene>
    <name evidence="1" type="ordered locus">GYO_3163</name>
</gene>
<name>G4NZ68_BACS4</name>
<dbReference type="Proteomes" id="UP000002651">
    <property type="component" value="Chromosome"/>
</dbReference>
<protein>
    <submittedName>
        <fullName evidence="1">Uncharacterized protein</fullName>
    </submittedName>
</protein>
<dbReference type="HOGENOM" id="CLU_3247373_0_0_9"/>